<sequence length="97" mass="11551">MKIMIDGVFYTKEKIDFKKILEKIVEIVGEDVVVRSIEFPEIGMIVGDTCYYRCGFTLDKEVKYRPEERELKEIRDKIKNLFPKNTVVYSLKCELYE</sequence>
<evidence type="ECO:0000313" key="2">
    <source>
        <dbReference type="Proteomes" id="UP000290527"/>
    </source>
</evidence>
<keyword evidence="2" id="KW-1185">Reference proteome</keyword>
<comment type="caution">
    <text evidence="1">The sequence shown here is derived from an EMBL/GenBank/DDBJ whole genome shotgun (WGS) entry which is preliminary data.</text>
</comment>
<gene>
    <name evidence="1" type="ORF">MHHB_P0669</name>
</gene>
<dbReference type="RefSeq" id="WP_131007216.1">
    <property type="nucleotide sequence ID" value="NZ_BFAX01000003.1"/>
</dbReference>
<dbReference type="Proteomes" id="UP000290527">
    <property type="component" value="Unassembled WGS sequence"/>
</dbReference>
<dbReference type="AlphaFoldDB" id="A0A401HQC7"/>
<reference evidence="1 2" key="1">
    <citation type="journal article" date="2019" name="Int. J. Syst. Evol. Microbiol.">
        <title>Methanofervidicoccus abyssi gen. nov., sp. nov., a hydrogenotrophic methanogen, isolated from a hydrothermal vent chimney in the Mid-Cayman Spreading Center, the Caribbean Sea.</title>
        <authorList>
            <person name="Sakai S."/>
            <person name="Takaki Y."/>
            <person name="Miyazaki M."/>
            <person name="Ogawara M."/>
            <person name="Yanagawa K."/>
            <person name="Miyazaki J."/>
            <person name="Takai K."/>
        </authorList>
    </citation>
    <scope>NUCLEOTIDE SEQUENCE [LARGE SCALE GENOMIC DNA]</scope>
    <source>
        <strain evidence="1 2">HHB</strain>
    </source>
</reference>
<organism evidence="1 2">
    <name type="scientific">Methanofervidicoccus abyssi</name>
    <dbReference type="NCBI Taxonomy" id="2082189"/>
    <lineage>
        <taxon>Archaea</taxon>
        <taxon>Methanobacteriati</taxon>
        <taxon>Methanobacteriota</taxon>
        <taxon>Methanomada group</taxon>
        <taxon>Methanococci</taxon>
        <taxon>Methanococcales</taxon>
        <taxon>Methanofervidicoccus</taxon>
    </lineage>
</organism>
<evidence type="ECO:0000313" key="1">
    <source>
        <dbReference type="EMBL" id="GBF36439.1"/>
    </source>
</evidence>
<protein>
    <submittedName>
        <fullName evidence="1">Uncharacterized protein</fullName>
    </submittedName>
</protein>
<dbReference type="EMBL" id="BFAX01000003">
    <property type="protein sequence ID" value="GBF36439.1"/>
    <property type="molecule type" value="Genomic_DNA"/>
</dbReference>
<accession>A0A401HQC7</accession>
<proteinExistence type="predicted"/>
<dbReference type="OrthoDB" id="65909at2157"/>
<name>A0A401HQC7_9EURY</name>